<evidence type="ECO:0000256" key="1">
    <source>
        <dbReference type="ARBA" id="ARBA00022490"/>
    </source>
</evidence>
<keyword evidence="7" id="KW-0573">Peptidoglycan synthesis</keyword>
<dbReference type="InterPro" id="IPR013221">
    <property type="entry name" value="Mur_ligase_cen"/>
</dbReference>
<dbReference type="Pfam" id="PF02875">
    <property type="entry name" value="Mur_ligase_C"/>
    <property type="match status" value="1"/>
</dbReference>
<keyword evidence="5" id="KW-0067">ATP-binding</keyword>
<protein>
    <recommendedName>
        <fullName evidence="10">UDP-N-acetylmuramate--L-alanine ligase</fullName>
        <ecNumber evidence="10">6.3.2.8</ecNumber>
    </recommendedName>
</protein>
<dbReference type="GO" id="GO:0071555">
    <property type="term" value="P:cell wall organization"/>
    <property type="evidence" value="ECO:0007669"/>
    <property type="project" value="UniProtKB-KW"/>
</dbReference>
<feature type="domain" description="Mur ligase central" evidence="12">
    <location>
        <begin position="20"/>
        <end position="201"/>
    </location>
</feature>
<evidence type="ECO:0000256" key="3">
    <source>
        <dbReference type="ARBA" id="ARBA00022618"/>
    </source>
</evidence>
<keyword evidence="9" id="KW-0961">Cell wall biogenesis/degradation</keyword>
<dbReference type="AlphaFoldDB" id="A0A973A6V1"/>
<dbReference type="FunFam" id="3.40.1190.10:FF:000001">
    <property type="entry name" value="UDP-N-acetylmuramate--L-alanine ligase"/>
    <property type="match status" value="1"/>
</dbReference>
<dbReference type="GO" id="GO:0009252">
    <property type="term" value="P:peptidoglycan biosynthetic process"/>
    <property type="evidence" value="ECO:0007669"/>
    <property type="project" value="UniProtKB-UniRule"/>
</dbReference>
<dbReference type="EMBL" id="JABMOJ010000053">
    <property type="protein sequence ID" value="NQV64004.1"/>
    <property type="molecule type" value="Genomic_DNA"/>
</dbReference>
<keyword evidence="2 13" id="KW-0436">Ligase</keyword>
<keyword evidence="6" id="KW-0133">Cell shape</keyword>
<feature type="domain" description="Mur ligase C-terminal" evidence="11">
    <location>
        <begin position="223"/>
        <end position="358"/>
    </location>
</feature>
<dbReference type="GO" id="GO:0005524">
    <property type="term" value="F:ATP binding"/>
    <property type="evidence" value="ECO:0007669"/>
    <property type="project" value="UniProtKB-KW"/>
</dbReference>
<dbReference type="GO" id="GO:0008360">
    <property type="term" value="P:regulation of cell shape"/>
    <property type="evidence" value="ECO:0007669"/>
    <property type="project" value="UniProtKB-KW"/>
</dbReference>
<gene>
    <name evidence="13" type="ORF">HQ497_01445</name>
</gene>
<dbReference type="InterPro" id="IPR050061">
    <property type="entry name" value="MurCDEF_pg_biosynth"/>
</dbReference>
<accession>A0A973A6V1</accession>
<keyword evidence="8" id="KW-0131">Cell cycle</keyword>
<dbReference type="InterPro" id="IPR005758">
    <property type="entry name" value="UDP-N-AcMur_Ala_ligase_MurC"/>
</dbReference>
<dbReference type="SUPFAM" id="SSF53623">
    <property type="entry name" value="MurD-like peptide ligases, catalytic domain"/>
    <property type="match status" value="1"/>
</dbReference>
<evidence type="ECO:0000256" key="7">
    <source>
        <dbReference type="ARBA" id="ARBA00022984"/>
    </source>
</evidence>
<dbReference type="GO" id="GO:0051301">
    <property type="term" value="P:cell division"/>
    <property type="evidence" value="ECO:0007669"/>
    <property type="project" value="UniProtKB-KW"/>
</dbReference>
<organism evidence="13 14">
    <name type="scientific">SAR86 cluster bacterium</name>
    <dbReference type="NCBI Taxonomy" id="2030880"/>
    <lineage>
        <taxon>Bacteria</taxon>
        <taxon>Pseudomonadati</taxon>
        <taxon>Pseudomonadota</taxon>
        <taxon>Gammaproteobacteria</taxon>
        <taxon>SAR86 cluster</taxon>
    </lineage>
</organism>
<evidence type="ECO:0000256" key="4">
    <source>
        <dbReference type="ARBA" id="ARBA00022741"/>
    </source>
</evidence>
<sequence>VIRRAEMLGELMRYRHGIAVAGTHGKTSTTSLIASILAEAGLDPTFVIGGLLNSTASNAMLGKSRYLVAEADESDASFLHLQPMVAVLTNVDRDHLSYYEGSFDKLKAAFLEFVHNLPFYGLLVACIDDPVVKSMLPHVKRSVVTYGFDPDADVSALSVIQDEGVSRFAVVRRGHAEPLQITLAFPGKHNVLNALAAIAIASDEGVEDQYIAAGLKKFQGVGRRFERHGQYAKDAGLFTLVDDYGHHPSEVKATIEAVRSGWPDSRLVMVYQPHRYTRTLELFDQFVDVLATVDHLVLLDVYAAGEAPIPGATGEDLYKALVRKEQVSIEYIAKIEDAPAALDRIVKPGDFMLTQGAGETGKLARALAAQWQNLRVEE</sequence>
<proteinExistence type="predicted"/>
<keyword evidence="4" id="KW-0547">Nucleotide-binding</keyword>
<dbReference type="NCBIfam" id="TIGR01082">
    <property type="entry name" value="murC"/>
    <property type="match status" value="1"/>
</dbReference>
<reference evidence="13" key="1">
    <citation type="submission" date="2020-05" db="EMBL/GenBank/DDBJ databases">
        <title>Sulfur intermediates as new biogeochemical hubs in an aquatic model microbial ecosystem.</title>
        <authorList>
            <person name="Vigneron A."/>
        </authorList>
    </citation>
    <scope>NUCLEOTIDE SEQUENCE</scope>
    <source>
        <strain evidence="13">Bin.250</strain>
    </source>
</reference>
<evidence type="ECO:0000259" key="12">
    <source>
        <dbReference type="Pfam" id="PF08245"/>
    </source>
</evidence>
<dbReference type="SUPFAM" id="SSF53244">
    <property type="entry name" value="MurD-like peptide ligases, peptide-binding domain"/>
    <property type="match status" value="1"/>
</dbReference>
<evidence type="ECO:0000256" key="8">
    <source>
        <dbReference type="ARBA" id="ARBA00023306"/>
    </source>
</evidence>
<evidence type="ECO:0000256" key="9">
    <source>
        <dbReference type="ARBA" id="ARBA00023316"/>
    </source>
</evidence>
<comment type="caution">
    <text evidence="13">The sequence shown here is derived from an EMBL/GenBank/DDBJ whole genome shotgun (WGS) entry which is preliminary data.</text>
</comment>
<evidence type="ECO:0000313" key="13">
    <source>
        <dbReference type="EMBL" id="NQV64004.1"/>
    </source>
</evidence>
<evidence type="ECO:0000256" key="10">
    <source>
        <dbReference type="NCBIfam" id="TIGR01082"/>
    </source>
</evidence>
<dbReference type="Proteomes" id="UP000754644">
    <property type="component" value="Unassembled WGS sequence"/>
</dbReference>
<evidence type="ECO:0000256" key="2">
    <source>
        <dbReference type="ARBA" id="ARBA00022598"/>
    </source>
</evidence>
<evidence type="ECO:0000256" key="6">
    <source>
        <dbReference type="ARBA" id="ARBA00022960"/>
    </source>
</evidence>
<keyword evidence="1" id="KW-0963">Cytoplasm</keyword>
<dbReference type="PANTHER" id="PTHR43445">
    <property type="entry name" value="UDP-N-ACETYLMURAMATE--L-ALANINE LIGASE-RELATED"/>
    <property type="match status" value="1"/>
</dbReference>
<dbReference type="InterPro" id="IPR036565">
    <property type="entry name" value="Mur-like_cat_sf"/>
</dbReference>
<keyword evidence="3" id="KW-0132">Cell division</keyword>
<dbReference type="EC" id="6.3.2.8" evidence="10"/>
<feature type="non-terminal residue" evidence="13">
    <location>
        <position position="1"/>
    </location>
</feature>
<dbReference type="Pfam" id="PF08245">
    <property type="entry name" value="Mur_ligase_M"/>
    <property type="match status" value="1"/>
</dbReference>
<dbReference type="PANTHER" id="PTHR43445:SF3">
    <property type="entry name" value="UDP-N-ACETYLMURAMATE--L-ALANINE LIGASE"/>
    <property type="match status" value="1"/>
</dbReference>
<evidence type="ECO:0000259" key="11">
    <source>
        <dbReference type="Pfam" id="PF02875"/>
    </source>
</evidence>
<dbReference type="Gene3D" id="3.40.1190.10">
    <property type="entry name" value="Mur-like, catalytic domain"/>
    <property type="match status" value="1"/>
</dbReference>
<name>A0A973A6V1_9GAMM</name>
<evidence type="ECO:0000313" key="14">
    <source>
        <dbReference type="Proteomes" id="UP000754644"/>
    </source>
</evidence>
<dbReference type="GO" id="GO:0008763">
    <property type="term" value="F:UDP-N-acetylmuramate-L-alanine ligase activity"/>
    <property type="evidence" value="ECO:0007669"/>
    <property type="project" value="UniProtKB-UniRule"/>
</dbReference>
<evidence type="ECO:0000256" key="5">
    <source>
        <dbReference type="ARBA" id="ARBA00022840"/>
    </source>
</evidence>
<dbReference type="Gene3D" id="3.90.190.20">
    <property type="entry name" value="Mur ligase, C-terminal domain"/>
    <property type="match status" value="1"/>
</dbReference>
<dbReference type="InterPro" id="IPR004101">
    <property type="entry name" value="Mur_ligase_C"/>
</dbReference>
<dbReference type="InterPro" id="IPR036615">
    <property type="entry name" value="Mur_ligase_C_dom_sf"/>
</dbReference>